<sequence>MMQNADEKHVGAEVVELGLDVQSAMADVLPSADPLDATDFDAIEYLNSKFATERSLSQLDVFIGDVTSQITKLDDEISKAVHAQAEAGARASRDIGDARQAMTELHQKIGEIKQKADESEGIVREICSDIKSLDCAKRNLVTTITALKRTNMLTTAVAQLRAVGSKQYSEAANLLDAIAGILSYFEPYGDVPRIAEITAEVSEIRKKLEDEVFEAFDQIGKLADKELDPEVEGFASIKEACLVVDALGARERQLAAFCARQIEPYAQLFPKGGQYSSLDDVERRFSWIRRLLRTFQERNMFPEDWQVEARLVDVFVAKTKDMFLEILPYEQNVAVTLKALQKSLVFEKEVRARLDHELELAQVFDPFMQPYVALEKKNMEDMMRKADDEIDQEGALPVFSSSVQLFAYVKTSIKRCTALTCGQTFFKLHKTFCECLMDYAKRLMTLMTSMEATCYCLNTAEYCAETVEQLADIIKSKIQSQYVDQIDLEEQQEAFHDVIAAAVKKLVASLEASLEPSLKAMASIQWSSLQSVDEESAYVRQMGTVLKSQIPNDLSSLYYRNFCDKFVASFLPKFYQTVVSTKRINEIGTHQLLLDIHSLKPLFLELTDNATYTKFVTKHLAKVEMVLKLVGTPTEMLVERFKIMWPDGTRDDLLNVCTLKGLKKADQTHLVDTLYGGSPSPTPPDDDTRFNIESKLESVSQTASLTINKVGSQMRDLIQKSAARPATSRSQPPQE</sequence>
<dbReference type="PANTHER" id="PTHR12820:SF0">
    <property type="entry name" value="VACUOLAR PROTEIN SORTING-ASSOCIATED PROTEIN 53 HOMOLOG"/>
    <property type="match status" value="1"/>
</dbReference>
<dbReference type="Proteomes" id="UP001230188">
    <property type="component" value="Unassembled WGS sequence"/>
</dbReference>
<keyword evidence="4" id="KW-1185">Reference proteome</keyword>
<evidence type="ECO:0000256" key="1">
    <source>
        <dbReference type="SAM" id="MobiDB-lite"/>
    </source>
</evidence>
<dbReference type="PANTHER" id="PTHR12820">
    <property type="entry name" value="VACUOLAR SORTING PROTEIN 53"/>
    <property type="match status" value="1"/>
</dbReference>
<proteinExistence type="predicted"/>
<feature type="domain" description="Vps53 N-terminal" evidence="2">
    <location>
        <begin position="39"/>
        <end position="386"/>
    </location>
</feature>
<dbReference type="GO" id="GO:0042147">
    <property type="term" value="P:retrograde transport, endosome to Golgi"/>
    <property type="evidence" value="ECO:0007669"/>
    <property type="project" value="InterPro"/>
</dbReference>
<evidence type="ECO:0000259" key="2">
    <source>
        <dbReference type="Pfam" id="PF04100"/>
    </source>
</evidence>
<dbReference type="InterPro" id="IPR039766">
    <property type="entry name" value="Vps53"/>
</dbReference>
<feature type="region of interest" description="Disordered" evidence="1">
    <location>
        <begin position="716"/>
        <end position="735"/>
    </location>
</feature>
<evidence type="ECO:0000313" key="3">
    <source>
        <dbReference type="EMBL" id="KAJ8601265.1"/>
    </source>
</evidence>
<dbReference type="GO" id="GO:0005829">
    <property type="term" value="C:cytosol"/>
    <property type="evidence" value="ECO:0007669"/>
    <property type="project" value="GOC"/>
</dbReference>
<dbReference type="EMBL" id="JAQMWT010000443">
    <property type="protein sequence ID" value="KAJ8601265.1"/>
    <property type="molecule type" value="Genomic_DNA"/>
</dbReference>
<dbReference type="InterPro" id="IPR007234">
    <property type="entry name" value="Vps53_N"/>
</dbReference>
<gene>
    <name evidence="3" type="ORF">CTAYLR_003283</name>
</gene>
<name>A0AAD7UAL9_9STRA</name>
<dbReference type="AlphaFoldDB" id="A0AAD7UAL9"/>
<accession>A0AAD7UAL9</accession>
<dbReference type="GO" id="GO:0000938">
    <property type="term" value="C:GARP complex"/>
    <property type="evidence" value="ECO:0007669"/>
    <property type="project" value="InterPro"/>
</dbReference>
<reference evidence="3" key="1">
    <citation type="submission" date="2023-01" db="EMBL/GenBank/DDBJ databases">
        <title>Metagenome sequencing of chrysophaentin producing Chrysophaeum taylorii.</title>
        <authorList>
            <person name="Davison J."/>
            <person name="Bewley C."/>
        </authorList>
    </citation>
    <scope>NUCLEOTIDE SEQUENCE</scope>
    <source>
        <strain evidence="3">NIES-1699</strain>
    </source>
</reference>
<comment type="caution">
    <text evidence="3">The sequence shown here is derived from an EMBL/GenBank/DDBJ whole genome shotgun (WGS) entry which is preliminary data.</text>
</comment>
<organism evidence="3 4">
    <name type="scientific">Chrysophaeum taylorii</name>
    <dbReference type="NCBI Taxonomy" id="2483200"/>
    <lineage>
        <taxon>Eukaryota</taxon>
        <taxon>Sar</taxon>
        <taxon>Stramenopiles</taxon>
        <taxon>Ochrophyta</taxon>
        <taxon>Pelagophyceae</taxon>
        <taxon>Pelagomonadales</taxon>
        <taxon>Pelagomonadaceae</taxon>
        <taxon>Chrysophaeum</taxon>
    </lineage>
</organism>
<protein>
    <recommendedName>
        <fullName evidence="2">Vps53 N-terminal domain-containing protein</fullName>
    </recommendedName>
</protein>
<dbReference type="Pfam" id="PF04100">
    <property type="entry name" value="Vps53_N"/>
    <property type="match status" value="1"/>
</dbReference>
<evidence type="ECO:0000313" key="4">
    <source>
        <dbReference type="Proteomes" id="UP001230188"/>
    </source>
</evidence>